<keyword evidence="2" id="KW-1185">Reference proteome</keyword>
<dbReference type="Proteomes" id="UP000266673">
    <property type="component" value="Unassembled WGS sequence"/>
</dbReference>
<gene>
    <name evidence="1" type="ORF">C2G38_2045228</name>
</gene>
<evidence type="ECO:0000313" key="2">
    <source>
        <dbReference type="Proteomes" id="UP000266673"/>
    </source>
</evidence>
<reference evidence="1 2" key="1">
    <citation type="submission" date="2018-06" db="EMBL/GenBank/DDBJ databases">
        <title>Comparative genomics reveals the genomic features of Rhizophagus irregularis, R. cerebriforme, R. diaphanum and Gigaspora rosea, and their symbiotic lifestyle signature.</title>
        <authorList>
            <person name="Morin E."/>
            <person name="San Clemente H."/>
            <person name="Chen E.C.H."/>
            <person name="De La Providencia I."/>
            <person name="Hainaut M."/>
            <person name="Kuo A."/>
            <person name="Kohler A."/>
            <person name="Murat C."/>
            <person name="Tang N."/>
            <person name="Roy S."/>
            <person name="Loubradou J."/>
            <person name="Henrissat B."/>
            <person name="Grigoriev I.V."/>
            <person name="Corradi N."/>
            <person name="Roux C."/>
            <person name="Martin F.M."/>
        </authorList>
    </citation>
    <scope>NUCLEOTIDE SEQUENCE [LARGE SCALE GENOMIC DNA]</scope>
    <source>
        <strain evidence="1 2">DAOM 194757</strain>
    </source>
</reference>
<dbReference type="STRING" id="44941.A0A397UHX2"/>
<accession>A0A397UHX2</accession>
<dbReference type="EMBL" id="QKWP01001517">
    <property type="protein sequence ID" value="RIB08379.1"/>
    <property type="molecule type" value="Genomic_DNA"/>
</dbReference>
<name>A0A397UHX2_9GLOM</name>
<protein>
    <submittedName>
        <fullName evidence="1">Uncharacterized protein</fullName>
    </submittedName>
</protein>
<dbReference type="OrthoDB" id="2443197at2759"/>
<evidence type="ECO:0000313" key="1">
    <source>
        <dbReference type="EMBL" id="RIB08379.1"/>
    </source>
</evidence>
<sequence length="125" mass="14791">MESDLESDDVEINGSQFKKNSRMMIVGLLYYNIINTVEALATKAQVIFKDEWNEMINTIESTINPKELLNEEYRNMKKHIKEFMSEITTWLQLENILENKKDELQRSSINKYVLENFAFNSNFVI</sequence>
<comment type="caution">
    <text evidence="1">The sequence shown here is derived from an EMBL/GenBank/DDBJ whole genome shotgun (WGS) entry which is preliminary data.</text>
</comment>
<organism evidence="1 2">
    <name type="scientific">Gigaspora rosea</name>
    <dbReference type="NCBI Taxonomy" id="44941"/>
    <lineage>
        <taxon>Eukaryota</taxon>
        <taxon>Fungi</taxon>
        <taxon>Fungi incertae sedis</taxon>
        <taxon>Mucoromycota</taxon>
        <taxon>Glomeromycotina</taxon>
        <taxon>Glomeromycetes</taxon>
        <taxon>Diversisporales</taxon>
        <taxon>Gigasporaceae</taxon>
        <taxon>Gigaspora</taxon>
    </lineage>
</organism>
<dbReference type="AlphaFoldDB" id="A0A397UHX2"/>
<proteinExistence type="predicted"/>